<dbReference type="Gramene" id="KVI08767">
    <property type="protein sequence ID" value="KVI08767"/>
    <property type="gene ID" value="Ccrd_012882"/>
</dbReference>
<gene>
    <name evidence="1" type="ORF">Ccrd_012882</name>
</gene>
<evidence type="ECO:0000313" key="2">
    <source>
        <dbReference type="Proteomes" id="UP000243975"/>
    </source>
</evidence>
<reference evidence="1 2" key="1">
    <citation type="journal article" date="2016" name="Sci. Rep.">
        <title>The genome sequence of the outbreeding globe artichoke constructed de novo incorporating a phase-aware low-pass sequencing strategy of F1 progeny.</title>
        <authorList>
            <person name="Scaglione D."/>
            <person name="Reyes-Chin-Wo S."/>
            <person name="Acquadro A."/>
            <person name="Froenicke L."/>
            <person name="Portis E."/>
            <person name="Beitel C."/>
            <person name="Tirone M."/>
            <person name="Mauro R."/>
            <person name="Lo Monaco A."/>
            <person name="Mauromicale G."/>
            <person name="Faccioli P."/>
            <person name="Cattivelli L."/>
            <person name="Rieseberg L."/>
            <person name="Michelmore R."/>
            <person name="Lanteri S."/>
        </authorList>
    </citation>
    <scope>NUCLEOTIDE SEQUENCE [LARGE SCALE GENOMIC DNA]</scope>
    <source>
        <strain evidence="1">2C</strain>
    </source>
</reference>
<dbReference type="Proteomes" id="UP000243975">
    <property type="component" value="Unassembled WGS sequence"/>
</dbReference>
<evidence type="ECO:0000313" key="1">
    <source>
        <dbReference type="EMBL" id="KVI08767.1"/>
    </source>
</evidence>
<dbReference type="AlphaFoldDB" id="A0A103YGQ5"/>
<protein>
    <submittedName>
        <fullName evidence="1">Uncharacterized protein</fullName>
    </submittedName>
</protein>
<name>A0A103YGQ5_CYNCS</name>
<dbReference type="EMBL" id="LEKV01001091">
    <property type="protein sequence ID" value="KVI08767.1"/>
    <property type="molecule type" value="Genomic_DNA"/>
</dbReference>
<comment type="caution">
    <text evidence="1">The sequence shown here is derived from an EMBL/GenBank/DDBJ whole genome shotgun (WGS) entry which is preliminary data.</text>
</comment>
<keyword evidence="2" id="KW-1185">Reference proteome</keyword>
<proteinExistence type="predicted"/>
<organism evidence="1 2">
    <name type="scientific">Cynara cardunculus var. scolymus</name>
    <name type="common">Globe artichoke</name>
    <name type="synonym">Cynara scolymus</name>
    <dbReference type="NCBI Taxonomy" id="59895"/>
    <lineage>
        <taxon>Eukaryota</taxon>
        <taxon>Viridiplantae</taxon>
        <taxon>Streptophyta</taxon>
        <taxon>Embryophyta</taxon>
        <taxon>Tracheophyta</taxon>
        <taxon>Spermatophyta</taxon>
        <taxon>Magnoliopsida</taxon>
        <taxon>eudicotyledons</taxon>
        <taxon>Gunneridae</taxon>
        <taxon>Pentapetalae</taxon>
        <taxon>asterids</taxon>
        <taxon>campanulids</taxon>
        <taxon>Asterales</taxon>
        <taxon>Asteraceae</taxon>
        <taxon>Carduoideae</taxon>
        <taxon>Cardueae</taxon>
        <taxon>Carduinae</taxon>
        <taxon>Cynara</taxon>
    </lineage>
</organism>
<accession>A0A103YGQ5</accession>
<sequence length="85" mass="10096">MQLVSSRTRENDDQESLETRNNCLKQILMSISSNPNYEPTRQNSFEAEQGVTGTPAFPGFWYWYEDFVEPRYEDEWIVDLTCYEV</sequence>